<dbReference type="GO" id="GO:0071108">
    <property type="term" value="P:protein K48-linked deubiquitination"/>
    <property type="evidence" value="ECO:0007669"/>
    <property type="project" value="TreeGrafter"/>
</dbReference>
<dbReference type="PANTHER" id="PTHR13367:SF8">
    <property type="entry name" value="OTU DOMAIN-CONTAINING PROTEIN 7B"/>
    <property type="match status" value="1"/>
</dbReference>
<dbReference type="Pfam" id="PF02338">
    <property type="entry name" value="OTU"/>
    <property type="match status" value="1"/>
</dbReference>
<keyword evidence="11" id="KW-0833">Ubl conjugation pathway</keyword>
<feature type="compositionally biased region" description="Low complexity" evidence="16">
    <location>
        <begin position="470"/>
        <end position="492"/>
    </location>
</feature>
<feature type="region of interest" description="Disordered" evidence="16">
    <location>
        <begin position="419"/>
        <end position="769"/>
    </location>
</feature>
<evidence type="ECO:0000256" key="4">
    <source>
        <dbReference type="ARBA" id="ARBA00005865"/>
    </source>
</evidence>
<dbReference type="GO" id="GO:0003677">
    <property type="term" value="F:DNA binding"/>
    <property type="evidence" value="ECO:0007669"/>
    <property type="project" value="InterPro"/>
</dbReference>
<evidence type="ECO:0000256" key="16">
    <source>
        <dbReference type="SAM" id="MobiDB-lite"/>
    </source>
</evidence>
<evidence type="ECO:0000259" key="18">
    <source>
        <dbReference type="PROSITE" id="PS51036"/>
    </source>
</evidence>
<dbReference type="InterPro" id="IPR051346">
    <property type="entry name" value="OTU_Deubiquitinase"/>
</dbReference>
<dbReference type="PROSITE" id="PS50802">
    <property type="entry name" value="OTU"/>
    <property type="match status" value="1"/>
</dbReference>
<evidence type="ECO:0000256" key="13">
    <source>
        <dbReference type="ARBA" id="ARBA00022807"/>
    </source>
</evidence>
<feature type="domain" description="OTU" evidence="17">
    <location>
        <begin position="154"/>
        <end position="340"/>
    </location>
</feature>
<sequence length="830" mass="88337">MTVDMDAVLSDFVRSTGAEPGLARDLLEGKNWDLTAALSDFEQLRQAARAGRPMLQRQDDVVQEKRLSRGISHASSTIVSLARSHVSAPGGGASSEALLDTPLCTFQLPDLTVYPEDFRGFVERDLIEQSMLVALEQAGRLNWWTRVGASCQSLLPLATSGDGNCLLHAASLGMWGFHDRDLMLRKALYALMDHGEERDALQRRWRWQQTQQNKESGLVYTEDEWQKEWNELLKLASSEPRIHFSTNGSSSSNCTGVESSEEPVYESLEELHVFVLAHVLRRPIVVVADTMLRDSGGEGDVRAHPFGGIYLPLEVPAAKCHRSPLVLAYDQAHFSALVSMERQDSAKVQAVIPLLDSEHRLLPLHFAVDPGRGWEWGKDDGDNVKLASVTLSLEAKLHLLHSYMTVTWLPLPCDTQAPLAQPESPAASPGTTLALLPTRASPTRSPFGGVGAGASGKDKAKDKDKRKADSVANKLGSFGKSLGSKLKKNVGGLMPGRRRPGGGAKAAGGEGQEKKTKKGSLKVQADTGTGPRATAAGGGCGSGVREGLTVAGRRAAEGGGALPLRLGREAEPDRHAGRHAGRQEVRLRRHARRQRPPALPGGDDPELPGRRPGPLPRRAGAAAGGGASAGGAPPPAANGTASRKEVAVYRCHDFKPEDPPEAPAPSLAHLKPYTIPRPTLIAPAPPRAPPTTPPASPAQLPGDAAAAGRGSPLRTRGCPPTPPSPPLPPAAPAYRIPASPCPRPRPGPAPGPRPPTTCRRARPPSATSRWAARGAGGLQARCRMPACNFYGHPETGNYCSCCYREARRRGGAETPCTVGCDANFVPSLIN</sequence>
<evidence type="ECO:0000256" key="10">
    <source>
        <dbReference type="ARBA" id="ARBA00022771"/>
    </source>
</evidence>
<feature type="compositionally biased region" description="Basic and acidic residues" evidence="16">
    <location>
        <begin position="456"/>
        <end position="469"/>
    </location>
</feature>
<evidence type="ECO:0000256" key="5">
    <source>
        <dbReference type="ARBA" id="ARBA00012759"/>
    </source>
</evidence>
<keyword evidence="20" id="KW-1185">Reference proteome</keyword>
<comment type="similarity">
    <text evidence="4">Belongs to the peptidase C64 family.</text>
</comment>
<dbReference type="FunFam" id="1.10.8.10:FF:000017">
    <property type="entry name" value="OTU domain-containing protein 7A"/>
    <property type="match status" value="1"/>
</dbReference>
<dbReference type="Gene3D" id="1.20.5.4770">
    <property type="match status" value="1"/>
</dbReference>
<evidence type="ECO:0000256" key="3">
    <source>
        <dbReference type="ARBA" id="ARBA00004496"/>
    </source>
</evidence>
<dbReference type="InterPro" id="IPR054109">
    <property type="entry name" value="UBA_8"/>
</dbReference>
<dbReference type="CDD" id="cd22772">
    <property type="entry name" value="OTU_OTUD7B"/>
    <property type="match status" value="1"/>
</dbReference>
<organism evidence="19 20">
    <name type="scientific">Anguilla anguilla</name>
    <name type="common">European freshwater eel</name>
    <name type="synonym">Muraena anguilla</name>
    <dbReference type="NCBI Taxonomy" id="7936"/>
    <lineage>
        <taxon>Eukaryota</taxon>
        <taxon>Metazoa</taxon>
        <taxon>Chordata</taxon>
        <taxon>Craniata</taxon>
        <taxon>Vertebrata</taxon>
        <taxon>Euteleostomi</taxon>
        <taxon>Actinopterygii</taxon>
        <taxon>Neopterygii</taxon>
        <taxon>Teleostei</taxon>
        <taxon>Anguilliformes</taxon>
        <taxon>Anguillidae</taxon>
        <taxon>Anguilla</taxon>
    </lineage>
</organism>
<keyword evidence="10" id="KW-0863">Zinc-finger</keyword>
<evidence type="ECO:0000313" key="20">
    <source>
        <dbReference type="Proteomes" id="UP001044222"/>
    </source>
</evidence>
<dbReference type="Gene3D" id="1.10.8.10">
    <property type="entry name" value="DNA helicase RuvA subunit, C-terminal domain"/>
    <property type="match status" value="1"/>
</dbReference>
<feature type="compositionally biased region" description="Low complexity" evidence="16">
    <location>
        <begin position="610"/>
        <end position="621"/>
    </location>
</feature>
<evidence type="ECO:0000256" key="8">
    <source>
        <dbReference type="ARBA" id="ARBA00022670"/>
    </source>
</evidence>
<keyword evidence="7" id="KW-0597">Phosphoprotein</keyword>
<keyword evidence="12" id="KW-0378">Hydrolase</keyword>
<dbReference type="CDD" id="cd14347">
    <property type="entry name" value="UBA_Cezanne_like"/>
    <property type="match status" value="1"/>
</dbReference>
<dbReference type="PANTHER" id="PTHR13367">
    <property type="entry name" value="UBIQUITIN THIOESTERASE"/>
    <property type="match status" value="1"/>
</dbReference>
<dbReference type="GO" id="GO:0071947">
    <property type="term" value="P:protein deubiquitination involved in ubiquitin-dependent protein catabolic process"/>
    <property type="evidence" value="ECO:0007669"/>
    <property type="project" value="TreeGrafter"/>
</dbReference>
<dbReference type="Proteomes" id="UP001044222">
    <property type="component" value="Chromosome 9"/>
</dbReference>
<dbReference type="Pfam" id="PF22566">
    <property type="entry name" value="UBA_8"/>
    <property type="match status" value="1"/>
</dbReference>
<keyword evidence="14" id="KW-0862">Zinc</keyword>
<evidence type="ECO:0000256" key="2">
    <source>
        <dbReference type="ARBA" id="ARBA00004123"/>
    </source>
</evidence>
<dbReference type="GO" id="GO:0005737">
    <property type="term" value="C:cytoplasm"/>
    <property type="evidence" value="ECO:0007669"/>
    <property type="project" value="UniProtKB-SubCell"/>
</dbReference>
<comment type="caution">
    <text evidence="19">The sequence shown here is derived from an EMBL/GenBank/DDBJ whole genome shotgun (WGS) entry which is preliminary data.</text>
</comment>
<evidence type="ECO:0000313" key="19">
    <source>
        <dbReference type="EMBL" id="KAG5843043.1"/>
    </source>
</evidence>
<dbReference type="GO" id="GO:0005634">
    <property type="term" value="C:nucleus"/>
    <property type="evidence" value="ECO:0007669"/>
    <property type="project" value="UniProtKB-SubCell"/>
</dbReference>
<feature type="compositionally biased region" description="Basic and acidic residues" evidence="16">
    <location>
        <begin position="566"/>
        <end position="586"/>
    </location>
</feature>
<feature type="domain" description="A20-type" evidence="18">
    <location>
        <begin position="776"/>
        <end position="811"/>
    </location>
</feature>
<comment type="catalytic activity">
    <reaction evidence="1">
        <text>Thiol-dependent hydrolysis of ester, thioester, amide, peptide and isopeptide bonds formed by the C-terminal Gly of ubiquitin (a 76-residue protein attached to proteins as an intracellular targeting signal).</text>
        <dbReference type="EC" id="3.4.19.12"/>
    </reaction>
</comment>
<dbReference type="GO" id="GO:0004843">
    <property type="term" value="F:cysteine-type deubiquitinase activity"/>
    <property type="evidence" value="ECO:0007669"/>
    <property type="project" value="UniProtKB-EC"/>
</dbReference>
<evidence type="ECO:0000256" key="15">
    <source>
        <dbReference type="ARBA" id="ARBA00023242"/>
    </source>
</evidence>
<keyword evidence="15" id="KW-0539">Nucleus</keyword>
<dbReference type="EMBL" id="JAFIRN010000009">
    <property type="protein sequence ID" value="KAG5843043.1"/>
    <property type="molecule type" value="Genomic_DNA"/>
</dbReference>
<feature type="compositionally biased region" description="Gly residues" evidence="16">
    <location>
        <begin position="501"/>
        <end position="510"/>
    </location>
</feature>
<feature type="compositionally biased region" description="Pro residues" evidence="16">
    <location>
        <begin position="719"/>
        <end position="731"/>
    </location>
</feature>
<reference evidence="19" key="1">
    <citation type="submission" date="2021-01" db="EMBL/GenBank/DDBJ databases">
        <title>A chromosome-scale assembly of European eel, Anguilla anguilla.</title>
        <authorList>
            <person name="Henkel C."/>
            <person name="Jong-Raadsen S.A."/>
            <person name="Dufour S."/>
            <person name="Weltzien F.-A."/>
            <person name="Palstra A.P."/>
            <person name="Pelster B."/>
            <person name="Spaink H.P."/>
            <person name="Van Den Thillart G.E."/>
            <person name="Jansen H."/>
            <person name="Zahm M."/>
            <person name="Klopp C."/>
            <person name="Cedric C."/>
            <person name="Louis A."/>
            <person name="Berthelot C."/>
            <person name="Parey E."/>
            <person name="Roest Crollius H."/>
            <person name="Montfort J."/>
            <person name="Robinson-Rechavi M."/>
            <person name="Bucao C."/>
            <person name="Bouchez O."/>
            <person name="Gislard M."/>
            <person name="Lluch J."/>
            <person name="Milhes M."/>
            <person name="Lampietro C."/>
            <person name="Lopez Roques C."/>
            <person name="Donnadieu C."/>
            <person name="Braasch I."/>
            <person name="Desvignes T."/>
            <person name="Postlethwait J."/>
            <person name="Bobe J."/>
            <person name="Guiguen Y."/>
            <person name="Dirks R."/>
        </authorList>
    </citation>
    <scope>NUCLEOTIDE SEQUENCE</scope>
    <source>
        <strain evidence="19">Tag_6206</strain>
        <tissue evidence="19">Liver</tissue>
    </source>
</reference>
<dbReference type="AlphaFoldDB" id="A0A9D3RU04"/>
<keyword evidence="13" id="KW-0788">Thiol protease</keyword>
<dbReference type="GO" id="GO:0035871">
    <property type="term" value="P:protein K11-linked deubiquitination"/>
    <property type="evidence" value="ECO:0007669"/>
    <property type="project" value="TreeGrafter"/>
</dbReference>
<evidence type="ECO:0000256" key="11">
    <source>
        <dbReference type="ARBA" id="ARBA00022786"/>
    </source>
</evidence>
<dbReference type="PROSITE" id="PS51036">
    <property type="entry name" value="ZF_A20"/>
    <property type="match status" value="1"/>
</dbReference>
<keyword evidence="8" id="KW-0645">Protease</keyword>
<accession>A0A9D3RU04</accession>
<gene>
    <name evidence="19" type="ORF">ANANG_G00184300</name>
</gene>
<dbReference type="GO" id="GO:0008270">
    <property type="term" value="F:zinc ion binding"/>
    <property type="evidence" value="ECO:0007669"/>
    <property type="project" value="UniProtKB-KW"/>
</dbReference>
<dbReference type="Pfam" id="PF01754">
    <property type="entry name" value="zf-A20"/>
    <property type="match status" value="1"/>
</dbReference>
<dbReference type="GO" id="GO:0070536">
    <property type="term" value="P:protein K63-linked deubiquitination"/>
    <property type="evidence" value="ECO:0007669"/>
    <property type="project" value="TreeGrafter"/>
</dbReference>
<feature type="compositionally biased region" description="Pro residues" evidence="16">
    <location>
        <begin position="683"/>
        <end position="696"/>
    </location>
</feature>
<evidence type="ECO:0000256" key="1">
    <source>
        <dbReference type="ARBA" id="ARBA00000707"/>
    </source>
</evidence>
<evidence type="ECO:0000256" key="6">
    <source>
        <dbReference type="ARBA" id="ARBA00022490"/>
    </source>
</evidence>
<name>A0A9D3RU04_ANGAN</name>
<feature type="compositionally biased region" description="Basic and acidic residues" evidence="16">
    <location>
        <begin position="642"/>
        <end position="658"/>
    </location>
</feature>
<keyword evidence="6" id="KW-0963">Cytoplasm</keyword>
<evidence type="ECO:0000256" key="14">
    <source>
        <dbReference type="ARBA" id="ARBA00022833"/>
    </source>
</evidence>
<proteinExistence type="inferred from homology"/>
<dbReference type="InterPro" id="IPR002653">
    <property type="entry name" value="Znf_A20"/>
</dbReference>
<keyword evidence="9" id="KW-0479">Metal-binding</keyword>
<dbReference type="EC" id="3.4.19.12" evidence="5"/>
<protein>
    <recommendedName>
        <fullName evidence="5">ubiquitinyl hydrolase 1</fullName>
        <ecNumber evidence="5">3.4.19.12</ecNumber>
    </recommendedName>
</protein>
<comment type="subcellular location">
    <subcellularLocation>
        <location evidence="3">Cytoplasm</location>
    </subcellularLocation>
    <subcellularLocation>
        <location evidence="2">Nucleus</location>
    </subcellularLocation>
</comment>
<evidence type="ECO:0000256" key="9">
    <source>
        <dbReference type="ARBA" id="ARBA00022723"/>
    </source>
</evidence>
<evidence type="ECO:0000256" key="7">
    <source>
        <dbReference type="ARBA" id="ARBA00022553"/>
    </source>
</evidence>
<dbReference type="GO" id="GO:0070530">
    <property type="term" value="F:K63-linked polyubiquitin modification-dependent protein binding"/>
    <property type="evidence" value="ECO:0007669"/>
    <property type="project" value="TreeGrafter"/>
</dbReference>
<evidence type="ECO:0000256" key="12">
    <source>
        <dbReference type="ARBA" id="ARBA00022801"/>
    </source>
</evidence>
<evidence type="ECO:0000259" key="17">
    <source>
        <dbReference type="PROSITE" id="PS50802"/>
    </source>
</evidence>
<dbReference type="InterPro" id="IPR003323">
    <property type="entry name" value="OTU_dom"/>
</dbReference>
<feature type="compositionally biased region" description="Pro residues" evidence="16">
    <location>
        <begin position="739"/>
        <end position="755"/>
    </location>
</feature>